<organism evidence="2 3">
    <name type="scientific">Acinetobacter pseudolwoffii</name>
    <dbReference type="NCBI Taxonomy" id="2053287"/>
    <lineage>
        <taxon>Bacteria</taxon>
        <taxon>Pseudomonadati</taxon>
        <taxon>Pseudomonadota</taxon>
        <taxon>Gammaproteobacteria</taxon>
        <taxon>Moraxellales</taxon>
        <taxon>Moraxellaceae</taxon>
        <taxon>Acinetobacter</taxon>
    </lineage>
</organism>
<dbReference type="Pfam" id="PF12146">
    <property type="entry name" value="Hydrolase_4"/>
    <property type="match status" value="1"/>
</dbReference>
<accession>A0A2H9UI55</accession>
<dbReference type="Gene3D" id="1.10.10.800">
    <property type="match status" value="1"/>
</dbReference>
<dbReference type="InterPro" id="IPR022742">
    <property type="entry name" value="Hydrolase_4"/>
</dbReference>
<dbReference type="EMBL" id="PGOZ01000026">
    <property type="protein sequence ID" value="PJI31393.1"/>
    <property type="molecule type" value="Genomic_DNA"/>
</dbReference>
<dbReference type="InterPro" id="IPR029058">
    <property type="entry name" value="AB_hydrolase_fold"/>
</dbReference>
<evidence type="ECO:0000313" key="2">
    <source>
        <dbReference type="EMBL" id="PJI31393.1"/>
    </source>
</evidence>
<protein>
    <recommendedName>
        <fullName evidence="1">Serine aminopeptidase S33 domain-containing protein</fullName>
    </recommendedName>
</protein>
<dbReference type="RefSeq" id="WP_100358146.1">
    <property type="nucleotide sequence ID" value="NZ_PGOZ01000026.1"/>
</dbReference>
<dbReference type="Proteomes" id="UP000242351">
    <property type="component" value="Unassembled WGS sequence"/>
</dbReference>
<reference evidence="2 3" key="1">
    <citation type="submission" date="2017-11" db="EMBL/GenBank/DDBJ databases">
        <authorList>
            <person name="Han C.G."/>
        </authorList>
    </citation>
    <scope>NUCLEOTIDE SEQUENCE [LARGE SCALE GENOMIC DNA]</scope>
    <source>
        <strain evidence="2 3">ANC 5347</strain>
    </source>
</reference>
<gene>
    <name evidence="2" type="ORF">CU320_14170</name>
</gene>
<dbReference type="PANTHER" id="PTHR47751">
    <property type="entry name" value="SUPERFAMILY HYDROLASE, PUTATIVE (AFU_ORTHOLOGUE AFUA_2G16580)-RELATED"/>
    <property type="match status" value="1"/>
</dbReference>
<dbReference type="AlphaFoldDB" id="A0A2H9UI55"/>
<feature type="domain" description="Serine aminopeptidase S33" evidence="1">
    <location>
        <begin position="99"/>
        <end position="343"/>
    </location>
</feature>
<name>A0A2H9UI55_9GAMM</name>
<dbReference type="Gene3D" id="3.40.50.1820">
    <property type="entry name" value="alpha/beta hydrolase"/>
    <property type="match status" value="1"/>
</dbReference>
<proteinExistence type="predicted"/>
<dbReference type="SUPFAM" id="SSF53474">
    <property type="entry name" value="alpha/beta-Hydrolases"/>
    <property type="match status" value="1"/>
</dbReference>
<comment type="caution">
    <text evidence="2">The sequence shown here is derived from an EMBL/GenBank/DDBJ whole genome shotgun (WGS) entry which is preliminary data.</text>
</comment>
<evidence type="ECO:0000259" key="1">
    <source>
        <dbReference type="Pfam" id="PF12146"/>
    </source>
</evidence>
<dbReference type="PANTHER" id="PTHR47751:SF1">
    <property type="entry name" value="SUPERFAMILY HYDROLASE, PUTATIVE (AFU_ORTHOLOGUE AFUA_2G16580)-RELATED"/>
    <property type="match status" value="1"/>
</dbReference>
<dbReference type="InterPro" id="IPR051411">
    <property type="entry name" value="Polyketide_trans_af380"/>
</dbReference>
<sequence>MKNGTSIILNTRLVTGKSQLHSLVKKGFLISTLAFGTMLFTAQSTLAVEVKTKISSEINQKNTRHVTFKNGQIIMAGNLYLPDNFNEKKQYPTIIVTHPGGGVKEQTAGLYAQKLAKKGFITLAFDASHQGESGGEPRFLENPTERVEDIRSGIDYLTTLKFVDKNRIAALGICAGGGYSINAAMTEHRIKAVGTVSAVDIGLGFRKGWNGDGTLSDQLKLLDNVAQQRTLEANGAKPLYINYVPEQPDANTPRDLREATEYYRTPRGQHKNSENQLLFSSVDKIIAFDAAENIQELLKQPLLLIAGSDAGSLWQSKHFYDLAKTKKELFLVDDATHMTMYDQPDHVDKAVDKLTSFYNANF</sequence>
<reference evidence="2 3" key="2">
    <citation type="submission" date="2017-12" db="EMBL/GenBank/DDBJ databases">
        <title>Revising the taxonomy of the Acinetobacter lwoffii group: the description of Acinetobacter pseudolwoffii sp. nov. and emended description of Acinetobacter lwoffii.</title>
        <authorList>
            <person name="Nemec A."/>
        </authorList>
    </citation>
    <scope>NUCLEOTIDE SEQUENCE [LARGE SCALE GENOMIC DNA]</scope>
    <source>
        <strain evidence="2 3">ANC 5347</strain>
    </source>
</reference>
<evidence type="ECO:0000313" key="3">
    <source>
        <dbReference type="Proteomes" id="UP000242351"/>
    </source>
</evidence>